<dbReference type="SMART" id="SM00530">
    <property type="entry name" value="HTH_XRE"/>
    <property type="match status" value="1"/>
</dbReference>
<name>A0ABW2CT79_9ACTN</name>
<dbReference type="EMBL" id="JBHSXS010000024">
    <property type="protein sequence ID" value="MFC6884100.1"/>
    <property type="molecule type" value="Genomic_DNA"/>
</dbReference>
<evidence type="ECO:0000313" key="3">
    <source>
        <dbReference type="Proteomes" id="UP001596380"/>
    </source>
</evidence>
<keyword evidence="3" id="KW-1185">Reference proteome</keyword>
<dbReference type="Gene3D" id="1.10.260.40">
    <property type="entry name" value="lambda repressor-like DNA-binding domains"/>
    <property type="match status" value="1"/>
</dbReference>
<accession>A0ABW2CT79</accession>
<gene>
    <name evidence="2" type="ORF">ACFQKB_30370</name>
</gene>
<dbReference type="CDD" id="cd00093">
    <property type="entry name" value="HTH_XRE"/>
    <property type="match status" value="1"/>
</dbReference>
<protein>
    <submittedName>
        <fullName evidence="2">Scr1 family TA system antitoxin-like transcriptional regulator</fullName>
    </submittedName>
</protein>
<reference evidence="3" key="1">
    <citation type="journal article" date="2019" name="Int. J. Syst. Evol. Microbiol.">
        <title>The Global Catalogue of Microorganisms (GCM) 10K type strain sequencing project: providing services to taxonomists for standard genome sequencing and annotation.</title>
        <authorList>
            <consortium name="The Broad Institute Genomics Platform"/>
            <consortium name="The Broad Institute Genome Sequencing Center for Infectious Disease"/>
            <person name="Wu L."/>
            <person name="Ma J."/>
        </authorList>
    </citation>
    <scope>NUCLEOTIDE SEQUENCE [LARGE SCALE GENOMIC DNA]</scope>
    <source>
        <strain evidence="3">JCM 3369</strain>
    </source>
</reference>
<proteinExistence type="predicted"/>
<feature type="domain" description="HTH cro/C1-type" evidence="1">
    <location>
        <begin position="26"/>
        <end position="78"/>
    </location>
</feature>
<dbReference type="Pfam" id="PF19054">
    <property type="entry name" value="DUF5753"/>
    <property type="match status" value="1"/>
</dbReference>
<dbReference type="Proteomes" id="UP001596380">
    <property type="component" value="Unassembled WGS sequence"/>
</dbReference>
<dbReference type="InterPro" id="IPR010982">
    <property type="entry name" value="Lambda_DNA-bd_dom_sf"/>
</dbReference>
<evidence type="ECO:0000259" key="1">
    <source>
        <dbReference type="PROSITE" id="PS50943"/>
    </source>
</evidence>
<evidence type="ECO:0000313" key="2">
    <source>
        <dbReference type="EMBL" id="MFC6884100.1"/>
    </source>
</evidence>
<comment type="caution">
    <text evidence="2">The sequence shown here is derived from an EMBL/GenBank/DDBJ whole genome shotgun (WGS) entry which is preliminary data.</text>
</comment>
<sequence length="274" mass="30984">MPPKSQDDSRDFDPRSSAFSLFAHKMRRYRERDRLSQAQVGAACNVSGKLISAIENLWRLPGLDVSVKLDRLFGSDFFEDQYYAILRESELTPNFRGYAKQEDQAASVHVYEPLMVPGLFQTKAYLREALKAGQREEQLQEMVAVRLGRQDILERDEPPFIVALIREAVLREIVGGVEVTREQLEHLIELGRRPKVKIQAVPVGAPVYVSGPFALLRFAEGADLGYVEAALGQGRVVERPAIVQRMAVRFDEIQSEALSAPESERLIRSIMEEL</sequence>
<dbReference type="RefSeq" id="WP_160822076.1">
    <property type="nucleotide sequence ID" value="NZ_JBHSXE010000001.1"/>
</dbReference>
<dbReference type="SUPFAM" id="SSF47413">
    <property type="entry name" value="lambda repressor-like DNA-binding domains"/>
    <property type="match status" value="1"/>
</dbReference>
<organism evidence="2 3">
    <name type="scientific">Actinomadura yumaensis</name>
    <dbReference type="NCBI Taxonomy" id="111807"/>
    <lineage>
        <taxon>Bacteria</taxon>
        <taxon>Bacillati</taxon>
        <taxon>Actinomycetota</taxon>
        <taxon>Actinomycetes</taxon>
        <taxon>Streptosporangiales</taxon>
        <taxon>Thermomonosporaceae</taxon>
        <taxon>Actinomadura</taxon>
    </lineage>
</organism>
<dbReference type="PROSITE" id="PS50943">
    <property type="entry name" value="HTH_CROC1"/>
    <property type="match status" value="1"/>
</dbReference>
<dbReference type="InterPro" id="IPR001387">
    <property type="entry name" value="Cro/C1-type_HTH"/>
</dbReference>
<dbReference type="InterPro" id="IPR043917">
    <property type="entry name" value="DUF5753"/>
</dbReference>